<evidence type="ECO:0000313" key="2">
    <source>
        <dbReference type="EMBL" id="CUG87946.1"/>
    </source>
</evidence>
<dbReference type="GO" id="GO:0006208">
    <property type="term" value="P:pyrimidine nucleobase catabolic process"/>
    <property type="evidence" value="ECO:0007669"/>
    <property type="project" value="TreeGrafter"/>
</dbReference>
<dbReference type="EMBL" id="CYKH01001604">
    <property type="protein sequence ID" value="CUG87946.1"/>
    <property type="molecule type" value="Genomic_DNA"/>
</dbReference>
<comment type="similarity">
    <text evidence="1">Belongs to the metallo-dependent hydrolases superfamily. Hydantoinase/dihydropyrimidinase family.</text>
</comment>
<dbReference type="AlphaFoldDB" id="A0A0S4JCU8"/>
<dbReference type="GO" id="GO:0004157">
    <property type="term" value="F:dihydropyrimidinase activity"/>
    <property type="evidence" value="ECO:0007669"/>
    <property type="project" value="TreeGrafter"/>
</dbReference>
<evidence type="ECO:0000256" key="1">
    <source>
        <dbReference type="ARBA" id="ARBA00008829"/>
    </source>
</evidence>
<dbReference type="InterPro" id="IPR050378">
    <property type="entry name" value="Metallo-dep_Hydrolases_sf"/>
</dbReference>
<dbReference type="Gene3D" id="2.30.40.10">
    <property type="entry name" value="Urease, subunit C, domain 1"/>
    <property type="match status" value="1"/>
</dbReference>
<evidence type="ECO:0000313" key="3">
    <source>
        <dbReference type="Proteomes" id="UP000051952"/>
    </source>
</evidence>
<reference evidence="3" key="1">
    <citation type="submission" date="2015-09" db="EMBL/GenBank/DDBJ databases">
        <authorList>
            <consortium name="Pathogen Informatics"/>
        </authorList>
    </citation>
    <scope>NUCLEOTIDE SEQUENCE [LARGE SCALE GENOMIC DNA]</scope>
    <source>
        <strain evidence="3">Lake Konstanz</strain>
    </source>
</reference>
<dbReference type="SUPFAM" id="SSF51338">
    <property type="entry name" value="Composite domain of metallo-dependent hydrolases"/>
    <property type="match status" value="1"/>
</dbReference>
<dbReference type="InterPro" id="IPR011059">
    <property type="entry name" value="Metal-dep_hydrolase_composite"/>
</dbReference>
<proteinExistence type="inferred from homology"/>
<gene>
    <name evidence="2" type="ORF">BSAL_12815</name>
</gene>
<accession>A0A0S4JCU8</accession>
<sequence length="132" mass="14205">MSYAVLIRNGTVVNDDYTTKADVLCVDGRIAAVASSLSEADIPATVPKENIRVMDATDKLLVPGGIDPHTHCQLPFMGTVAADDFNHGTRAAVAGGTTMLIDFCIPSKGTSLVEGYKTWRSWADPKFFFLQP</sequence>
<name>A0A0S4JCU8_BODSA</name>
<dbReference type="GO" id="GO:0005829">
    <property type="term" value="C:cytosol"/>
    <property type="evidence" value="ECO:0007669"/>
    <property type="project" value="TreeGrafter"/>
</dbReference>
<organism evidence="2 3">
    <name type="scientific">Bodo saltans</name>
    <name type="common">Flagellated protozoan</name>
    <dbReference type="NCBI Taxonomy" id="75058"/>
    <lineage>
        <taxon>Eukaryota</taxon>
        <taxon>Discoba</taxon>
        <taxon>Euglenozoa</taxon>
        <taxon>Kinetoplastea</taxon>
        <taxon>Metakinetoplastina</taxon>
        <taxon>Eubodonida</taxon>
        <taxon>Bodonidae</taxon>
        <taxon>Bodo</taxon>
    </lineage>
</organism>
<dbReference type="Gene3D" id="3.20.20.140">
    <property type="entry name" value="Metal-dependent hydrolases"/>
    <property type="match status" value="1"/>
</dbReference>
<dbReference type="VEuPathDB" id="TriTrypDB:BSAL_12815"/>
<dbReference type="OrthoDB" id="10258955at2759"/>
<dbReference type="Proteomes" id="UP000051952">
    <property type="component" value="Unassembled WGS sequence"/>
</dbReference>
<dbReference type="PANTHER" id="PTHR11647">
    <property type="entry name" value="HYDRANTOINASE/DIHYDROPYRIMIDINASE FAMILY MEMBER"/>
    <property type="match status" value="1"/>
</dbReference>
<protein>
    <submittedName>
        <fullName evidence="2">Dihydropyrimidinase, putative</fullName>
    </submittedName>
</protein>
<dbReference type="SUPFAM" id="SSF51556">
    <property type="entry name" value="Metallo-dependent hydrolases"/>
    <property type="match status" value="1"/>
</dbReference>
<dbReference type="PANTHER" id="PTHR11647:SF1">
    <property type="entry name" value="COLLAPSIN RESPONSE MEDIATOR PROTEIN"/>
    <property type="match status" value="1"/>
</dbReference>
<keyword evidence="3" id="KW-1185">Reference proteome</keyword>
<dbReference type="InterPro" id="IPR032466">
    <property type="entry name" value="Metal_Hydrolase"/>
</dbReference>